<accession>A0ABQ2CZ07</accession>
<evidence type="ECO:0000313" key="1">
    <source>
        <dbReference type="EMBL" id="GGJ27739.1"/>
    </source>
</evidence>
<keyword evidence="2" id="KW-1185">Reference proteome</keyword>
<dbReference type="RefSeq" id="WP_189001422.1">
    <property type="nucleotide sequence ID" value="NZ_BMOD01000003.1"/>
</dbReference>
<sequence length="196" mass="22624">MEQDITYAILLRLDEDTQRQVMAFREHWMQHQPDVLLMPPQITIKSFFRPCVPCGTLIQRLQVSLQDFPPVPLHLGEQRWLADGTLHWDGSLMSTGEQNMDLLHLKTKVWSTIMSLVSLFCEFTPGEPFSYRTNNPWQPGVPLLKQMTQYSSDLSMLPEVPAPRSASGMVMDLYRVRMNHGQPMDWEHVTAFPAAR</sequence>
<organism evidence="1 2">
    <name type="scientific">Deinococcus roseus</name>
    <dbReference type="NCBI Taxonomy" id="392414"/>
    <lineage>
        <taxon>Bacteria</taxon>
        <taxon>Thermotogati</taxon>
        <taxon>Deinococcota</taxon>
        <taxon>Deinococci</taxon>
        <taxon>Deinococcales</taxon>
        <taxon>Deinococcaceae</taxon>
        <taxon>Deinococcus</taxon>
    </lineage>
</organism>
<evidence type="ECO:0000313" key="2">
    <source>
        <dbReference type="Proteomes" id="UP000632222"/>
    </source>
</evidence>
<protein>
    <recommendedName>
        <fullName evidence="3">2'-5' RNA ligase</fullName>
    </recommendedName>
</protein>
<comment type="caution">
    <text evidence="1">The sequence shown here is derived from an EMBL/GenBank/DDBJ whole genome shotgun (WGS) entry which is preliminary data.</text>
</comment>
<dbReference type="EMBL" id="BMOD01000003">
    <property type="protein sequence ID" value="GGJ27739.1"/>
    <property type="molecule type" value="Genomic_DNA"/>
</dbReference>
<gene>
    <name evidence="1" type="ORF">GCM10008938_12250</name>
</gene>
<dbReference type="Proteomes" id="UP000632222">
    <property type="component" value="Unassembled WGS sequence"/>
</dbReference>
<reference evidence="2" key="1">
    <citation type="journal article" date="2019" name="Int. J. Syst. Evol. Microbiol.">
        <title>The Global Catalogue of Microorganisms (GCM) 10K type strain sequencing project: providing services to taxonomists for standard genome sequencing and annotation.</title>
        <authorList>
            <consortium name="The Broad Institute Genomics Platform"/>
            <consortium name="The Broad Institute Genome Sequencing Center for Infectious Disease"/>
            <person name="Wu L."/>
            <person name="Ma J."/>
        </authorList>
    </citation>
    <scope>NUCLEOTIDE SEQUENCE [LARGE SCALE GENOMIC DNA]</scope>
    <source>
        <strain evidence="2">JCM 14370</strain>
    </source>
</reference>
<proteinExistence type="predicted"/>
<evidence type="ECO:0008006" key="3">
    <source>
        <dbReference type="Google" id="ProtNLM"/>
    </source>
</evidence>
<name>A0ABQ2CZ07_9DEIO</name>